<reference evidence="2 3" key="1">
    <citation type="submission" date="2012-02" db="EMBL/GenBank/DDBJ databases">
        <title>The Genome Sequence of Bacteroides finegoldii CL09T03C10.</title>
        <authorList>
            <consortium name="The Broad Institute Genome Sequencing Platform"/>
            <person name="Earl A."/>
            <person name="Ward D."/>
            <person name="Feldgarden M."/>
            <person name="Gevers D."/>
            <person name="Zitomersky N.L."/>
            <person name="Coyne M.J."/>
            <person name="Comstock L.E."/>
            <person name="Young S.K."/>
            <person name="Zeng Q."/>
            <person name="Gargeya S."/>
            <person name="Fitzgerald M."/>
            <person name="Haas B."/>
            <person name="Abouelleil A."/>
            <person name="Alvarado L."/>
            <person name="Arachchi H.M."/>
            <person name="Berlin A."/>
            <person name="Chapman S.B."/>
            <person name="Gearin G."/>
            <person name="Goldberg J."/>
            <person name="Griggs A."/>
            <person name="Gujja S."/>
            <person name="Hansen M."/>
            <person name="Heiman D."/>
            <person name="Howarth C."/>
            <person name="Larimer J."/>
            <person name="Lui A."/>
            <person name="MacDonald P.J.P."/>
            <person name="McCowen C."/>
            <person name="Montmayeur A."/>
            <person name="Murphy C."/>
            <person name="Neiman D."/>
            <person name="Pearson M."/>
            <person name="Priest M."/>
            <person name="Roberts A."/>
            <person name="Saif S."/>
            <person name="Shea T."/>
            <person name="Sisk P."/>
            <person name="Stolte C."/>
            <person name="Sykes S."/>
            <person name="Wortman J."/>
            <person name="Nusbaum C."/>
            <person name="Birren B."/>
        </authorList>
    </citation>
    <scope>NUCLEOTIDE SEQUENCE [LARGE SCALE GENOMIC DNA]</scope>
    <source>
        <strain evidence="2 3">CL09T03C10</strain>
    </source>
</reference>
<comment type="caution">
    <text evidence="2">The sequence shown here is derived from an EMBL/GenBank/DDBJ whole genome shotgun (WGS) entry which is preliminary data.</text>
</comment>
<name>K5CIX9_9BACE</name>
<proteinExistence type="predicted"/>
<dbReference type="HOGENOM" id="CLU_751539_0_0_10"/>
<feature type="signal peptide" evidence="1">
    <location>
        <begin position="1"/>
        <end position="19"/>
    </location>
</feature>
<dbReference type="EMBL" id="AGXW01000014">
    <property type="protein sequence ID" value="EKJ89265.1"/>
    <property type="molecule type" value="Genomic_DNA"/>
</dbReference>
<protein>
    <submittedName>
        <fullName evidence="2">Uncharacterized protein</fullName>
    </submittedName>
</protein>
<evidence type="ECO:0000313" key="3">
    <source>
        <dbReference type="Proteomes" id="UP000007995"/>
    </source>
</evidence>
<gene>
    <name evidence="2" type="ORF">HMPREF1057_04018</name>
</gene>
<dbReference type="AlphaFoldDB" id="K5CIX9"/>
<dbReference type="Proteomes" id="UP000007995">
    <property type="component" value="Unassembled WGS sequence"/>
</dbReference>
<feature type="chain" id="PRO_5003885350" evidence="1">
    <location>
        <begin position="20"/>
        <end position="368"/>
    </location>
</feature>
<accession>K5CIX9</accession>
<organism evidence="2 3">
    <name type="scientific">Bacteroides finegoldii CL09T03C10</name>
    <dbReference type="NCBI Taxonomy" id="997888"/>
    <lineage>
        <taxon>Bacteria</taxon>
        <taxon>Pseudomonadati</taxon>
        <taxon>Bacteroidota</taxon>
        <taxon>Bacteroidia</taxon>
        <taxon>Bacteroidales</taxon>
        <taxon>Bacteroidaceae</taxon>
        <taxon>Bacteroides</taxon>
    </lineage>
</organism>
<sequence length="368" mass="42997">MKYLVCIFLFMLEFCNLSAQDARFRTNLLESLAEKIQFSPRAELKNMIVEVGVLHNQSLYANIDNKGVVTHIGYRLFPDELKCKDKGVLEFIERYFLELSFCSDDYQRNQKMQDDKFIFLLGDYSRCFSLIQESDFKLSKVDDKYYEATWSKNGVDKLSVAFPIWCELLTGMPLNEIQKSLFQSVKESPDSLQLVEDLTDMMKIEDGIYGTNPAKHYKLAELINRRYYSMNDSLEFSVIYDTCHLKYSIANLFHLPNLGLGRKLQIEQFLYGFKSITFTVDVSEWVNYCLNEDMNIYFAVENETIESIKAVILVENKNWGYNHLLSVTVPRDFISNPDVKLTATLNAFIPTHNVRNLYQEYTDKKKQQ</sequence>
<evidence type="ECO:0000313" key="2">
    <source>
        <dbReference type="EMBL" id="EKJ89265.1"/>
    </source>
</evidence>
<keyword evidence="1" id="KW-0732">Signal</keyword>
<evidence type="ECO:0000256" key="1">
    <source>
        <dbReference type="SAM" id="SignalP"/>
    </source>
</evidence>